<proteinExistence type="predicted"/>
<dbReference type="Proteomes" id="UP000185779">
    <property type="component" value="Unassembled WGS sequence"/>
</dbReference>
<sequence>MGEFVIGLLDFKEGKTLDELKEVISSSFHELTQRMSFAERWIKRFLSLG</sequence>
<gene>
    <name evidence="1" type="ORF">SBU_001021</name>
</gene>
<keyword evidence="2" id="KW-1185">Reference proteome</keyword>
<evidence type="ECO:0000313" key="2">
    <source>
        <dbReference type="Proteomes" id="UP000185779"/>
    </source>
</evidence>
<accession>A0A1F2P4G0</accession>
<protein>
    <submittedName>
        <fullName evidence="1">Transposase</fullName>
    </submittedName>
</protein>
<dbReference type="AlphaFoldDB" id="A0A1F2P4G0"/>
<comment type="caution">
    <text evidence="1">The sequence shown here is derived from an EMBL/GenBank/DDBJ whole genome shotgun (WGS) entry which is preliminary data.</text>
</comment>
<dbReference type="STRING" id="1839936.SBU_001021"/>
<evidence type="ECO:0000313" key="1">
    <source>
        <dbReference type="EMBL" id="OFV66084.1"/>
    </source>
</evidence>
<name>A0A1F2P4G0_9EURY</name>
<reference evidence="1" key="1">
    <citation type="submission" date="2016-05" db="EMBL/GenBank/DDBJ databases">
        <title>Microbial consortia oxidize butane by reversing methanogenesis.</title>
        <authorList>
            <person name="Laso-Perez R."/>
            <person name="Richter M."/>
            <person name="Wegener G."/>
            <person name="Musat F."/>
        </authorList>
    </citation>
    <scope>NUCLEOTIDE SEQUENCE [LARGE SCALE GENOMIC DNA]</scope>
    <source>
        <strain evidence="1">BOX1</strain>
    </source>
</reference>
<dbReference type="EMBL" id="LYOR01000004">
    <property type="protein sequence ID" value="OFV66084.1"/>
    <property type="molecule type" value="Genomic_DNA"/>
</dbReference>
<organism evidence="1 2">
    <name type="scientific">Candidatus Syntropharchaeum butanivorans</name>
    <dbReference type="NCBI Taxonomy" id="1839936"/>
    <lineage>
        <taxon>Archaea</taxon>
        <taxon>Methanobacteriati</taxon>
        <taxon>Methanobacteriota</taxon>
        <taxon>Stenosarchaea group</taxon>
        <taxon>Methanomicrobia</taxon>
        <taxon>Methanosarcinales</taxon>
        <taxon>ANME-2 cluster</taxon>
        <taxon>Candidatus Syntropharchaeum</taxon>
    </lineage>
</organism>